<dbReference type="Pfam" id="PF01797">
    <property type="entry name" value="Y1_Tnp"/>
    <property type="match status" value="1"/>
</dbReference>
<dbReference type="Gene3D" id="3.30.70.1290">
    <property type="entry name" value="Transposase IS200-like"/>
    <property type="match status" value="1"/>
</dbReference>
<dbReference type="InterPro" id="IPR002686">
    <property type="entry name" value="Transposase_17"/>
</dbReference>
<dbReference type="PANTHER" id="PTHR34322:SF2">
    <property type="entry name" value="TRANSPOSASE IS200-LIKE DOMAIN-CONTAINING PROTEIN"/>
    <property type="match status" value="1"/>
</dbReference>
<reference evidence="2" key="1">
    <citation type="submission" date="2020-12" db="EMBL/GenBank/DDBJ databases">
        <title>Snuella sp. nov., isolated from sediment in Incheon.</title>
        <authorList>
            <person name="Kim W."/>
        </authorList>
    </citation>
    <scope>NUCLEOTIDE SEQUENCE</scope>
    <source>
        <strain evidence="2">CAU 1569</strain>
    </source>
</reference>
<name>A0A8J7LMG7_9FLAO</name>
<dbReference type="SMART" id="SM01321">
    <property type="entry name" value="Y1_Tnp"/>
    <property type="match status" value="1"/>
</dbReference>
<dbReference type="PANTHER" id="PTHR34322">
    <property type="entry name" value="TRANSPOSASE, Y1_TNP DOMAIN-CONTAINING"/>
    <property type="match status" value="1"/>
</dbReference>
<dbReference type="GO" id="GO:0003677">
    <property type="term" value="F:DNA binding"/>
    <property type="evidence" value="ECO:0007669"/>
    <property type="project" value="InterPro"/>
</dbReference>
<dbReference type="SUPFAM" id="SSF143422">
    <property type="entry name" value="Transposase IS200-like"/>
    <property type="match status" value="1"/>
</dbReference>
<dbReference type="EMBL" id="JAELVQ010000005">
    <property type="protein sequence ID" value="MBJ6367524.1"/>
    <property type="molecule type" value="Genomic_DNA"/>
</dbReference>
<dbReference type="InterPro" id="IPR036515">
    <property type="entry name" value="Transposase_17_sf"/>
</dbReference>
<evidence type="ECO:0000313" key="2">
    <source>
        <dbReference type="EMBL" id="MBJ6367524.1"/>
    </source>
</evidence>
<gene>
    <name evidence="2" type="ORF">JF259_05430</name>
</gene>
<feature type="domain" description="Transposase IS200-like" evidence="1">
    <location>
        <begin position="6"/>
        <end position="121"/>
    </location>
</feature>
<dbReference type="GO" id="GO:0004803">
    <property type="term" value="F:transposase activity"/>
    <property type="evidence" value="ECO:0007669"/>
    <property type="project" value="InterPro"/>
</dbReference>
<proteinExistence type="predicted"/>
<protein>
    <submittedName>
        <fullName evidence="2">Transposase</fullName>
    </submittedName>
</protein>
<dbReference type="AlphaFoldDB" id="A0A8J7LMG7"/>
<evidence type="ECO:0000259" key="1">
    <source>
        <dbReference type="SMART" id="SM01321"/>
    </source>
</evidence>
<keyword evidence="3" id="KW-1185">Reference proteome</keyword>
<sequence length="188" mass="22559">MLDKIEKDHYYHIFNRGINSTIIFATEDNMTYFLKLVKKHLTDKVDIIAYCLMNNHFHFIVKIIEDNNKATQAFSNLFNAYAKAFNKQQNRTGTLFERPYKRIRIDNESYLKNLILYVHRNPENHNLIKNFQDYRFSSFNAYLKNKESIISKTKDYILSMFEDIDNFKHAHHTYQSGFENLADLNSRH</sequence>
<dbReference type="GO" id="GO:0006313">
    <property type="term" value="P:DNA transposition"/>
    <property type="evidence" value="ECO:0007669"/>
    <property type="project" value="InterPro"/>
</dbReference>
<dbReference type="Proteomes" id="UP000610931">
    <property type="component" value="Unassembled WGS sequence"/>
</dbReference>
<comment type="caution">
    <text evidence="2">The sequence shown here is derived from an EMBL/GenBank/DDBJ whole genome shotgun (WGS) entry which is preliminary data.</text>
</comment>
<evidence type="ECO:0000313" key="3">
    <source>
        <dbReference type="Proteomes" id="UP000610931"/>
    </source>
</evidence>
<organism evidence="2 3">
    <name type="scientific">Snuella sedimenti</name>
    <dbReference type="NCBI Taxonomy" id="2798802"/>
    <lineage>
        <taxon>Bacteria</taxon>
        <taxon>Pseudomonadati</taxon>
        <taxon>Bacteroidota</taxon>
        <taxon>Flavobacteriia</taxon>
        <taxon>Flavobacteriales</taxon>
        <taxon>Flavobacteriaceae</taxon>
        <taxon>Snuella</taxon>
    </lineage>
</organism>
<accession>A0A8J7LMG7</accession>
<dbReference type="RefSeq" id="WP_199114264.1">
    <property type="nucleotide sequence ID" value="NZ_JAELVQ010000005.1"/>
</dbReference>